<keyword evidence="2" id="KW-1185">Reference proteome</keyword>
<accession>A0A1W1WU82</accession>
<dbReference type="AlphaFoldDB" id="A0A1W1WU82"/>
<dbReference type="Proteomes" id="UP000192602">
    <property type="component" value="Unassembled WGS sequence"/>
</dbReference>
<name>A0A1W1WU82_9BACT</name>
<dbReference type="STRING" id="1069081.SAMN05660197_1659"/>
<protein>
    <submittedName>
        <fullName evidence="1">Uncharacterized protein</fullName>
    </submittedName>
</protein>
<evidence type="ECO:0000313" key="2">
    <source>
        <dbReference type="Proteomes" id="UP000192602"/>
    </source>
</evidence>
<dbReference type="EMBL" id="FWWZ01000001">
    <property type="protein sequence ID" value="SMC09837.1"/>
    <property type="molecule type" value="Genomic_DNA"/>
</dbReference>
<dbReference type="RefSeq" id="WP_084276118.1">
    <property type="nucleotide sequence ID" value="NZ_AP026671.1"/>
</dbReference>
<proteinExistence type="predicted"/>
<organism evidence="1 2">
    <name type="scientific">Nitratiruptor tergarcus DSM 16512</name>
    <dbReference type="NCBI Taxonomy" id="1069081"/>
    <lineage>
        <taxon>Bacteria</taxon>
        <taxon>Pseudomonadati</taxon>
        <taxon>Campylobacterota</taxon>
        <taxon>Epsilonproteobacteria</taxon>
        <taxon>Nautiliales</taxon>
        <taxon>Nitratiruptoraceae</taxon>
        <taxon>Nitratiruptor</taxon>
    </lineage>
</organism>
<evidence type="ECO:0000313" key="1">
    <source>
        <dbReference type="EMBL" id="SMC09837.1"/>
    </source>
</evidence>
<dbReference type="OrthoDB" id="5334614at2"/>
<sequence>MGKKCKAHVSMEERYARLEIDYESVEEKKNICNVVNDLIVKHKISPQITVEPKTIETGEYVIEFHDDYDKKAGPFFEDLLKTLHIEKCD</sequence>
<gene>
    <name evidence="1" type="ORF">SAMN05660197_1659</name>
</gene>
<reference evidence="2" key="1">
    <citation type="submission" date="2017-04" db="EMBL/GenBank/DDBJ databases">
        <authorList>
            <person name="Varghese N."/>
            <person name="Submissions S."/>
        </authorList>
    </citation>
    <scope>NUCLEOTIDE SEQUENCE [LARGE SCALE GENOMIC DNA]</scope>
    <source>
        <strain evidence="2">DSM 16512</strain>
    </source>
</reference>